<organism evidence="1 2">
    <name type="scientific">Bacillus thuringiensis</name>
    <dbReference type="NCBI Taxonomy" id="1428"/>
    <lineage>
        <taxon>Bacteria</taxon>
        <taxon>Bacillati</taxon>
        <taxon>Bacillota</taxon>
        <taxon>Bacilli</taxon>
        <taxon>Bacillales</taxon>
        <taxon>Bacillaceae</taxon>
        <taxon>Bacillus</taxon>
        <taxon>Bacillus cereus group</taxon>
    </lineage>
</organism>
<evidence type="ECO:0000313" key="2">
    <source>
        <dbReference type="Proteomes" id="UP000224003"/>
    </source>
</evidence>
<sequence>MKRQLIEVRVSSNSDLNSKKIDGLNIERVWTIYDTQLLEQIKKNPEKLNEINLEDNKGLFFEHKKSDWNVDEDNLFWYYTRLASRNDRMNVILEINE</sequence>
<reference evidence="1 2" key="1">
    <citation type="submission" date="2017-09" db="EMBL/GenBank/DDBJ databases">
        <title>Large-scale bioinformatics analysis of Bacillus genomes uncovers conserved roles of natural products in bacterial physiology.</title>
        <authorList>
            <consortium name="Agbiome Team Llc"/>
            <person name="Bleich R.M."/>
            <person name="Grubbs K.J."/>
            <person name="Santa Maria K.C."/>
            <person name="Allen S.E."/>
            <person name="Farag S."/>
            <person name="Shank E.A."/>
            <person name="Bowers A."/>
        </authorList>
    </citation>
    <scope>NUCLEOTIDE SEQUENCE [LARGE SCALE GENOMIC DNA]</scope>
    <source>
        <strain evidence="1 2">AFS085496</strain>
    </source>
</reference>
<dbReference type="EMBL" id="NUVX01000081">
    <property type="protein sequence ID" value="PFJ28973.1"/>
    <property type="molecule type" value="Genomic_DNA"/>
</dbReference>
<proteinExistence type="predicted"/>
<dbReference type="RefSeq" id="WP_098007022.1">
    <property type="nucleotide sequence ID" value="NZ_NUVX01000081.1"/>
</dbReference>
<protein>
    <submittedName>
        <fullName evidence="1">Uncharacterized protein</fullName>
    </submittedName>
</protein>
<gene>
    <name evidence="1" type="ORF">COJ15_32410</name>
</gene>
<comment type="caution">
    <text evidence="1">The sequence shown here is derived from an EMBL/GenBank/DDBJ whole genome shotgun (WGS) entry which is preliminary data.</text>
</comment>
<evidence type="ECO:0000313" key="1">
    <source>
        <dbReference type="EMBL" id="PFJ28973.1"/>
    </source>
</evidence>
<dbReference type="Proteomes" id="UP000224003">
    <property type="component" value="Unassembled WGS sequence"/>
</dbReference>
<name>A0A9X6WGS1_BACTU</name>
<accession>A0A9X6WGS1</accession>
<dbReference type="AlphaFoldDB" id="A0A9X6WGS1"/>